<protein>
    <submittedName>
        <fullName evidence="6">TetR family transcriptional regulator</fullName>
    </submittedName>
</protein>
<dbReference type="SUPFAM" id="SSF46689">
    <property type="entry name" value="Homeodomain-like"/>
    <property type="match status" value="1"/>
</dbReference>
<keyword evidence="2 4" id="KW-0238">DNA-binding</keyword>
<dbReference type="RefSeq" id="WP_121257532.1">
    <property type="nucleotide sequence ID" value="NZ_RBIL01000002.1"/>
</dbReference>
<dbReference type="InterPro" id="IPR036271">
    <property type="entry name" value="Tet_transcr_reg_TetR-rel_C_sf"/>
</dbReference>
<evidence type="ECO:0000259" key="5">
    <source>
        <dbReference type="PROSITE" id="PS50977"/>
    </source>
</evidence>
<dbReference type="GO" id="GO:0003700">
    <property type="term" value="F:DNA-binding transcription factor activity"/>
    <property type="evidence" value="ECO:0007669"/>
    <property type="project" value="TreeGrafter"/>
</dbReference>
<gene>
    <name evidence="6" type="ORF">C8N24_6256</name>
</gene>
<keyword evidence="1" id="KW-0805">Transcription regulation</keyword>
<evidence type="ECO:0000313" key="7">
    <source>
        <dbReference type="Proteomes" id="UP000278962"/>
    </source>
</evidence>
<proteinExistence type="predicted"/>
<evidence type="ECO:0000256" key="4">
    <source>
        <dbReference type="PROSITE-ProRule" id="PRU00335"/>
    </source>
</evidence>
<accession>A0A660L4G5</accession>
<dbReference type="InterPro" id="IPR001647">
    <property type="entry name" value="HTH_TetR"/>
</dbReference>
<evidence type="ECO:0000313" key="6">
    <source>
        <dbReference type="EMBL" id="RKQ88215.1"/>
    </source>
</evidence>
<keyword evidence="3" id="KW-0804">Transcription</keyword>
<organism evidence="6 7">
    <name type="scientific">Solirubrobacter pauli</name>
    <dbReference type="NCBI Taxonomy" id="166793"/>
    <lineage>
        <taxon>Bacteria</taxon>
        <taxon>Bacillati</taxon>
        <taxon>Actinomycetota</taxon>
        <taxon>Thermoleophilia</taxon>
        <taxon>Solirubrobacterales</taxon>
        <taxon>Solirubrobacteraceae</taxon>
        <taxon>Solirubrobacter</taxon>
    </lineage>
</organism>
<feature type="domain" description="HTH tetR-type" evidence="5">
    <location>
        <begin position="10"/>
        <end position="70"/>
    </location>
</feature>
<dbReference type="Proteomes" id="UP000278962">
    <property type="component" value="Unassembled WGS sequence"/>
</dbReference>
<sequence length="200" mass="21872">MATRTQAPSPQKADELAQAAFALFCSRGIDGVNLDQIAAAAGVTKGSLYWHYSSKKDVILAAADLYYTRWREEMAAATGPAVTMVDKLEAAIAYSVRSCLLNDANRIFSTEVIALSVYDSDLRASWANFQDEVDRFFLGLTHQAVGNGELLCEDVDRAVDLMIAAMEGIKQIALFRPQICAPQSEQRTCRRLMSLLGTPA</sequence>
<dbReference type="OrthoDB" id="3237195at2"/>
<dbReference type="InterPro" id="IPR050109">
    <property type="entry name" value="HTH-type_TetR-like_transc_reg"/>
</dbReference>
<dbReference type="EMBL" id="RBIL01000002">
    <property type="protein sequence ID" value="RKQ88215.1"/>
    <property type="molecule type" value="Genomic_DNA"/>
</dbReference>
<reference evidence="6 7" key="1">
    <citation type="submission" date="2018-10" db="EMBL/GenBank/DDBJ databases">
        <title>Genomic Encyclopedia of Archaeal and Bacterial Type Strains, Phase II (KMG-II): from individual species to whole genera.</title>
        <authorList>
            <person name="Goeker M."/>
        </authorList>
    </citation>
    <scope>NUCLEOTIDE SEQUENCE [LARGE SCALE GENOMIC DNA]</scope>
    <source>
        <strain evidence="6 7">DSM 14954</strain>
    </source>
</reference>
<dbReference type="PRINTS" id="PR00455">
    <property type="entry name" value="HTHTETR"/>
</dbReference>
<comment type="caution">
    <text evidence="6">The sequence shown here is derived from an EMBL/GenBank/DDBJ whole genome shotgun (WGS) entry which is preliminary data.</text>
</comment>
<dbReference type="SUPFAM" id="SSF48498">
    <property type="entry name" value="Tetracyclin repressor-like, C-terminal domain"/>
    <property type="match status" value="1"/>
</dbReference>
<evidence type="ECO:0000256" key="2">
    <source>
        <dbReference type="ARBA" id="ARBA00023125"/>
    </source>
</evidence>
<dbReference type="GO" id="GO:0000976">
    <property type="term" value="F:transcription cis-regulatory region binding"/>
    <property type="evidence" value="ECO:0007669"/>
    <property type="project" value="TreeGrafter"/>
</dbReference>
<dbReference type="InterPro" id="IPR009057">
    <property type="entry name" value="Homeodomain-like_sf"/>
</dbReference>
<feature type="DNA-binding region" description="H-T-H motif" evidence="4">
    <location>
        <begin position="33"/>
        <end position="52"/>
    </location>
</feature>
<name>A0A660L4G5_9ACTN</name>
<dbReference type="PANTHER" id="PTHR30055:SF234">
    <property type="entry name" value="HTH-TYPE TRANSCRIPTIONAL REGULATOR BETI"/>
    <property type="match status" value="1"/>
</dbReference>
<dbReference type="Gene3D" id="1.10.357.10">
    <property type="entry name" value="Tetracycline Repressor, domain 2"/>
    <property type="match status" value="1"/>
</dbReference>
<evidence type="ECO:0000256" key="3">
    <source>
        <dbReference type="ARBA" id="ARBA00023163"/>
    </source>
</evidence>
<dbReference type="PROSITE" id="PS50977">
    <property type="entry name" value="HTH_TETR_2"/>
    <property type="match status" value="1"/>
</dbReference>
<dbReference type="AlphaFoldDB" id="A0A660L4G5"/>
<evidence type="ECO:0000256" key="1">
    <source>
        <dbReference type="ARBA" id="ARBA00023015"/>
    </source>
</evidence>
<dbReference type="Pfam" id="PF00440">
    <property type="entry name" value="TetR_N"/>
    <property type="match status" value="1"/>
</dbReference>
<keyword evidence="7" id="KW-1185">Reference proteome</keyword>
<dbReference type="PANTHER" id="PTHR30055">
    <property type="entry name" value="HTH-TYPE TRANSCRIPTIONAL REGULATOR RUTR"/>
    <property type="match status" value="1"/>
</dbReference>